<organism evidence="2 3">
    <name type="scientific">Tetranychus urticae</name>
    <name type="common">Two-spotted spider mite</name>
    <dbReference type="NCBI Taxonomy" id="32264"/>
    <lineage>
        <taxon>Eukaryota</taxon>
        <taxon>Metazoa</taxon>
        <taxon>Ecdysozoa</taxon>
        <taxon>Arthropoda</taxon>
        <taxon>Chelicerata</taxon>
        <taxon>Arachnida</taxon>
        <taxon>Acari</taxon>
        <taxon>Acariformes</taxon>
        <taxon>Trombidiformes</taxon>
        <taxon>Prostigmata</taxon>
        <taxon>Eleutherengona</taxon>
        <taxon>Raphignathae</taxon>
        <taxon>Tetranychoidea</taxon>
        <taxon>Tetranychidae</taxon>
        <taxon>Tetranychus</taxon>
    </lineage>
</organism>
<dbReference type="Pfam" id="PF14529">
    <property type="entry name" value="Exo_endo_phos_2"/>
    <property type="match status" value="1"/>
</dbReference>
<evidence type="ECO:0000313" key="2">
    <source>
        <dbReference type="EnsemblMetazoa" id="tetur04g07760.1"/>
    </source>
</evidence>
<protein>
    <recommendedName>
        <fullName evidence="1">Endonuclease/exonuclease/phosphatase domain-containing protein</fullName>
    </recommendedName>
</protein>
<reference evidence="3" key="1">
    <citation type="submission" date="2011-08" db="EMBL/GenBank/DDBJ databases">
        <authorList>
            <person name="Rombauts S."/>
        </authorList>
    </citation>
    <scope>NUCLEOTIDE SEQUENCE</scope>
    <source>
        <strain evidence="3">London</strain>
    </source>
</reference>
<dbReference type="SUPFAM" id="SSF56219">
    <property type="entry name" value="DNase I-like"/>
    <property type="match status" value="1"/>
</dbReference>
<dbReference type="GO" id="GO:0003824">
    <property type="term" value="F:catalytic activity"/>
    <property type="evidence" value="ECO:0007669"/>
    <property type="project" value="InterPro"/>
</dbReference>
<dbReference type="HOGENOM" id="CLU_1379746_0_0_1"/>
<accession>T1K384</accession>
<evidence type="ECO:0000313" key="3">
    <source>
        <dbReference type="Proteomes" id="UP000015104"/>
    </source>
</evidence>
<dbReference type="EnsemblMetazoa" id="tetur04g07760.1">
    <property type="protein sequence ID" value="tetur04g07760.1"/>
    <property type="gene ID" value="tetur04g07760"/>
</dbReference>
<evidence type="ECO:0000259" key="1">
    <source>
        <dbReference type="Pfam" id="PF14529"/>
    </source>
</evidence>
<dbReference type="Gene3D" id="3.60.10.10">
    <property type="entry name" value="Endonuclease/exonuclease/phosphatase"/>
    <property type="match status" value="1"/>
</dbReference>
<dbReference type="AlphaFoldDB" id="T1K384"/>
<reference evidence="2" key="2">
    <citation type="submission" date="2015-06" db="UniProtKB">
        <authorList>
            <consortium name="EnsemblMetazoa"/>
        </authorList>
    </citation>
    <scope>IDENTIFICATION</scope>
</reference>
<proteinExistence type="predicted"/>
<dbReference type="InterPro" id="IPR005135">
    <property type="entry name" value="Endo/exonuclease/phosphatase"/>
</dbReference>
<dbReference type="Proteomes" id="UP000015104">
    <property type="component" value="Unassembled WGS sequence"/>
</dbReference>
<dbReference type="InterPro" id="IPR036691">
    <property type="entry name" value="Endo/exonu/phosph_ase_sf"/>
</dbReference>
<feature type="domain" description="Endonuclease/exonuclease/phosphatase" evidence="1">
    <location>
        <begin position="87"/>
        <end position="170"/>
    </location>
</feature>
<keyword evidence="3" id="KW-1185">Reference proteome</keyword>
<sequence>MLQILALLDILYGNDGHAVEATNVLCMRCGAELPDLSCTPVRKHISTVPKDAGISTRDSDSFIFPALYRVSHHYIAIIASLCNLKLLIIVAYLSPTSVLSNNQYVLLVYELTKMCSQVPPDALTILLGDFNAYHSTWADENCRNSRKRTKGEFLKHFTEKARLMVINPVNRIVSEE</sequence>
<name>T1K384_TETUR</name>
<dbReference type="EMBL" id="CAEY01001377">
    <property type="status" value="NOT_ANNOTATED_CDS"/>
    <property type="molecule type" value="Genomic_DNA"/>
</dbReference>